<feature type="transmembrane region" description="Helical" evidence="1">
    <location>
        <begin position="6"/>
        <end position="26"/>
    </location>
</feature>
<evidence type="ECO:0000256" key="1">
    <source>
        <dbReference type="SAM" id="Phobius"/>
    </source>
</evidence>
<reference evidence="2 3" key="1">
    <citation type="submission" date="2018-07" db="EMBL/GenBank/DDBJ databases">
        <title>Genomic Encyclopedia of Type Strains, Phase III (KMG-III): the genomes of soil and plant-associated and newly described type strains.</title>
        <authorList>
            <person name="Whitman W."/>
        </authorList>
    </citation>
    <scope>NUCLEOTIDE SEQUENCE [LARGE SCALE GENOMIC DNA]</scope>
    <source>
        <strain evidence="2 3">CECT 7287</strain>
    </source>
</reference>
<evidence type="ECO:0000313" key="2">
    <source>
        <dbReference type="EMBL" id="RED63349.1"/>
    </source>
</evidence>
<dbReference type="RefSeq" id="WP_116063717.1">
    <property type="nucleotide sequence ID" value="NZ_QRDZ01000026.1"/>
</dbReference>
<organism evidence="2 3">
    <name type="scientific">Cohnella phaseoli</name>
    <dbReference type="NCBI Taxonomy" id="456490"/>
    <lineage>
        <taxon>Bacteria</taxon>
        <taxon>Bacillati</taxon>
        <taxon>Bacillota</taxon>
        <taxon>Bacilli</taxon>
        <taxon>Bacillales</taxon>
        <taxon>Paenibacillaceae</taxon>
        <taxon>Cohnella</taxon>
    </lineage>
</organism>
<dbReference type="NCBIfam" id="NF042414">
    <property type="entry name" value="CLC_0170_fam"/>
    <property type="match status" value="1"/>
</dbReference>
<dbReference type="EMBL" id="QRDZ01000026">
    <property type="protein sequence ID" value="RED63349.1"/>
    <property type="molecule type" value="Genomic_DNA"/>
</dbReference>
<keyword evidence="1" id="KW-0812">Transmembrane</keyword>
<keyword evidence="3" id="KW-1185">Reference proteome</keyword>
<evidence type="ECO:0000313" key="3">
    <source>
        <dbReference type="Proteomes" id="UP000256977"/>
    </source>
</evidence>
<sequence length="70" mass="7982">MLRSGGYGGSLGYIVPLCILTGLFILRWEIVMYQKLKLKREKKFAKALGWINVVAGVGLYIGNWFFTRLL</sequence>
<dbReference type="InterPro" id="IPR049971">
    <property type="entry name" value="CLC_0170-like"/>
</dbReference>
<accession>A0A3D9IPB0</accession>
<gene>
    <name evidence="2" type="ORF">DFP98_12625</name>
</gene>
<name>A0A3D9IPB0_9BACL</name>
<protein>
    <submittedName>
        <fullName evidence="2">Uncharacterized protein</fullName>
    </submittedName>
</protein>
<keyword evidence="1" id="KW-1133">Transmembrane helix</keyword>
<dbReference type="AlphaFoldDB" id="A0A3D9IPB0"/>
<dbReference type="Proteomes" id="UP000256977">
    <property type="component" value="Unassembled WGS sequence"/>
</dbReference>
<keyword evidence="1" id="KW-0472">Membrane</keyword>
<comment type="caution">
    <text evidence="2">The sequence shown here is derived from an EMBL/GenBank/DDBJ whole genome shotgun (WGS) entry which is preliminary data.</text>
</comment>
<feature type="transmembrane region" description="Helical" evidence="1">
    <location>
        <begin position="47"/>
        <end position="66"/>
    </location>
</feature>
<proteinExistence type="predicted"/>